<feature type="chain" id="PRO_5042957069" evidence="1">
    <location>
        <begin position="20"/>
        <end position="537"/>
    </location>
</feature>
<keyword evidence="1" id="KW-0732">Signal</keyword>
<dbReference type="InterPro" id="IPR002018">
    <property type="entry name" value="CarbesteraseB"/>
</dbReference>
<dbReference type="PANTHER" id="PTHR11559">
    <property type="entry name" value="CARBOXYLESTERASE"/>
    <property type="match status" value="1"/>
</dbReference>
<accession>A0AAQ3M5V8</accession>
<evidence type="ECO:0000313" key="3">
    <source>
        <dbReference type="EMBL" id="WPH01885.1"/>
    </source>
</evidence>
<feature type="signal peptide" evidence="1">
    <location>
        <begin position="1"/>
        <end position="19"/>
    </location>
</feature>
<evidence type="ECO:0000259" key="2">
    <source>
        <dbReference type="Pfam" id="PF00135"/>
    </source>
</evidence>
<evidence type="ECO:0000256" key="1">
    <source>
        <dbReference type="SAM" id="SignalP"/>
    </source>
</evidence>
<dbReference type="AlphaFoldDB" id="A0AAQ3M5V8"/>
<organism evidence="3 4">
    <name type="scientific">Acrodontium crateriforme</name>
    <dbReference type="NCBI Taxonomy" id="150365"/>
    <lineage>
        <taxon>Eukaryota</taxon>
        <taxon>Fungi</taxon>
        <taxon>Dikarya</taxon>
        <taxon>Ascomycota</taxon>
        <taxon>Pezizomycotina</taxon>
        <taxon>Dothideomycetes</taxon>
        <taxon>Dothideomycetidae</taxon>
        <taxon>Mycosphaerellales</taxon>
        <taxon>Teratosphaeriaceae</taxon>
        <taxon>Acrodontium</taxon>
    </lineage>
</organism>
<keyword evidence="4" id="KW-1185">Reference proteome</keyword>
<reference evidence="3 4" key="1">
    <citation type="submission" date="2023-11" db="EMBL/GenBank/DDBJ databases">
        <title>An acidophilic fungus is an integral part of prey digestion in a carnivorous sundew plant.</title>
        <authorList>
            <person name="Tsai I.J."/>
        </authorList>
    </citation>
    <scope>NUCLEOTIDE SEQUENCE [LARGE SCALE GENOMIC DNA]</scope>
    <source>
        <strain evidence="3">169a</strain>
    </source>
</reference>
<evidence type="ECO:0000313" key="4">
    <source>
        <dbReference type="Proteomes" id="UP001303373"/>
    </source>
</evidence>
<feature type="domain" description="Carboxylesterase type B" evidence="2">
    <location>
        <begin position="36"/>
        <end position="497"/>
    </location>
</feature>
<protein>
    <submittedName>
        <fullName evidence="3">Alpha/beta-hydrolase</fullName>
    </submittedName>
</protein>
<proteinExistence type="predicted"/>
<dbReference type="Gene3D" id="3.40.50.1820">
    <property type="entry name" value="alpha/beta hydrolase"/>
    <property type="match status" value="1"/>
</dbReference>
<gene>
    <name evidence="3" type="ORF">R9X50_00473900</name>
</gene>
<name>A0AAQ3M5V8_9PEZI</name>
<dbReference type="SUPFAM" id="SSF53474">
    <property type="entry name" value="alpha/beta-Hydrolases"/>
    <property type="match status" value="1"/>
</dbReference>
<dbReference type="Proteomes" id="UP001303373">
    <property type="component" value="Chromosome 7"/>
</dbReference>
<sequence length="537" mass="58625">MRGFLSLTPVTLLLQLSLAVDPLVCLDYATYQGTCQDDGVTSWLGLRYAAPPLGKLRFAAPQPPLPEDGTVIANAHGPACLSTGKTPPSATMNEDCLVMDIFAPSSASSLEGLPVYFFIQGGGFNSNSNTNYDGTGLIKASGMNIVVVTFNYRVGPYGFLASKEILQGGSVNNGLKDQRAALQWVQEYIHHFGGDPRQVTMGGDSAGAQSVTLHLTAYGGRDDGLFARSAAESQSFSSLRSVPESQFMYDNLIQRAGCSQCNDTLSCLRNLTATQLQAVNIQTPFPGAVRSPLYMYGPTLDYDFISDYTYRAYAQGKFIKLPTIYGDDTNEGTIFAPGSTNSLAQSEQFIRDQFPDITDAQLQTWSELYPLDETEIYPGKGRYWRQVAKGYGEMRYNCPGIFISNTYAALSVPNSYSYHWNVIDPPSQASGLGVSHTIEINAIWGSAEGTHGGPDSYKPGGVNAAIVPITQAYWTSFIRCGDPNTYRLPGSPRWDEWCGPLGARMMFQTNNTHMEQVPPDQWGRCQYMSSIGLDLKQ</sequence>
<dbReference type="InterPro" id="IPR050309">
    <property type="entry name" value="Type-B_Carboxylest/Lipase"/>
</dbReference>
<dbReference type="Pfam" id="PF00135">
    <property type="entry name" value="COesterase"/>
    <property type="match status" value="1"/>
</dbReference>
<dbReference type="InterPro" id="IPR029058">
    <property type="entry name" value="AB_hydrolase_fold"/>
</dbReference>
<dbReference type="EMBL" id="CP138586">
    <property type="protein sequence ID" value="WPH01885.1"/>
    <property type="molecule type" value="Genomic_DNA"/>
</dbReference>